<dbReference type="AlphaFoldDB" id="A0A7H9HQW0"/>
<dbReference type="PANTHER" id="PTHR15728">
    <property type="entry name" value="DEADENYLATION COMPLEX CATALYTIC SUBUNIT PAN2"/>
    <property type="match status" value="1"/>
</dbReference>
<comment type="subcellular location">
    <subcellularLocation>
        <location evidence="2">Cytoplasm</location>
    </subcellularLocation>
</comment>
<evidence type="ECO:0000256" key="4">
    <source>
        <dbReference type="ARBA" id="ARBA00022574"/>
    </source>
</evidence>
<dbReference type="Pfam" id="PF20770">
    <property type="entry name" value="PAN2_N"/>
    <property type="match status" value="1"/>
</dbReference>
<dbReference type="GO" id="GO:0004535">
    <property type="term" value="F:poly(A)-specific ribonuclease activity"/>
    <property type="evidence" value="ECO:0007669"/>
    <property type="project" value="UniProtKB-EC"/>
</dbReference>
<dbReference type="EMBL" id="CP059269">
    <property type="protein sequence ID" value="QLQ79740.1"/>
    <property type="molecule type" value="Genomic_DNA"/>
</dbReference>
<dbReference type="SUPFAM" id="SSF54001">
    <property type="entry name" value="Cysteine proteinases"/>
    <property type="match status" value="1"/>
</dbReference>
<evidence type="ECO:0000256" key="1">
    <source>
        <dbReference type="ARBA" id="ARBA00001663"/>
    </source>
</evidence>
<evidence type="ECO:0000259" key="10">
    <source>
        <dbReference type="SMART" id="SM00479"/>
    </source>
</evidence>
<evidence type="ECO:0000256" key="5">
    <source>
        <dbReference type="ARBA" id="ARBA00022664"/>
    </source>
</evidence>
<feature type="domain" description="Exonuclease" evidence="10">
    <location>
        <begin position="892"/>
        <end position="1075"/>
    </location>
</feature>
<evidence type="ECO:0000313" key="12">
    <source>
        <dbReference type="Proteomes" id="UP000510647"/>
    </source>
</evidence>
<keyword evidence="5" id="KW-0507">mRNA processing</keyword>
<dbReference type="GO" id="GO:0006397">
    <property type="term" value="P:mRNA processing"/>
    <property type="evidence" value="ECO:0007669"/>
    <property type="project" value="UniProtKB-KW"/>
</dbReference>
<dbReference type="InterPro" id="IPR028881">
    <property type="entry name" value="PAN2_UCH_dom"/>
</dbReference>
<dbReference type="Pfam" id="PF00929">
    <property type="entry name" value="RNase_T"/>
    <property type="match status" value="1"/>
</dbReference>
<dbReference type="PANTHER" id="PTHR15728:SF0">
    <property type="entry name" value="PAN2-PAN3 DEADENYLATION COMPLEX CATALYTIC SUBUNIT PAN2"/>
    <property type="match status" value="1"/>
</dbReference>
<proteinExistence type="predicted"/>
<dbReference type="GO" id="GO:0046872">
    <property type="term" value="F:metal ion binding"/>
    <property type="evidence" value="ECO:0007669"/>
    <property type="project" value="UniProtKB-KW"/>
</dbReference>
<dbReference type="OrthoDB" id="16516at2759"/>
<dbReference type="InterPro" id="IPR038765">
    <property type="entry name" value="Papain-like_cys_pep_sf"/>
</dbReference>
<evidence type="ECO:0000256" key="6">
    <source>
        <dbReference type="ARBA" id="ARBA00022722"/>
    </source>
</evidence>
<comment type="catalytic activity">
    <reaction evidence="1">
        <text>Exonucleolytic cleavage of poly(A) to 5'-AMP.</text>
        <dbReference type="EC" id="3.1.13.4"/>
    </reaction>
</comment>
<dbReference type="SMART" id="SM00479">
    <property type="entry name" value="EXOIII"/>
    <property type="match status" value="1"/>
</dbReference>
<dbReference type="InterPro" id="IPR050785">
    <property type="entry name" value="PAN2-PAN3_catalytic_subunit"/>
</dbReference>
<dbReference type="InterPro" id="IPR036397">
    <property type="entry name" value="RNaseH_sf"/>
</dbReference>
<dbReference type="InterPro" id="IPR015943">
    <property type="entry name" value="WD40/YVTN_repeat-like_dom_sf"/>
</dbReference>
<evidence type="ECO:0000313" key="11">
    <source>
        <dbReference type="EMBL" id="QLQ79740.1"/>
    </source>
</evidence>
<gene>
    <name evidence="11" type="ORF">HG537_0C03890</name>
</gene>
<keyword evidence="3" id="KW-0963">Cytoplasm</keyword>
<keyword evidence="6" id="KW-0540">Nuclease</keyword>
<dbReference type="InterPro" id="IPR036322">
    <property type="entry name" value="WD40_repeat_dom_sf"/>
</dbReference>
<protein>
    <recommendedName>
        <fullName evidence="10">Exonuclease domain-containing protein</fullName>
    </recommendedName>
</protein>
<evidence type="ECO:0000256" key="3">
    <source>
        <dbReference type="ARBA" id="ARBA00022490"/>
    </source>
</evidence>
<keyword evidence="9" id="KW-0269">Exonuclease</keyword>
<dbReference type="FunFam" id="3.30.420.10:FF:000028">
    <property type="entry name" value="PAN2-PAN3 deadenylation complex catalytic subunit PAN2"/>
    <property type="match status" value="1"/>
</dbReference>
<reference evidence="11 12" key="1">
    <citation type="submission" date="2020-06" db="EMBL/GenBank/DDBJ databases">
        <title>The yeast mating-type switching endonuclease HO is a domesticated member of an unorthodox homing genetic element family.</title>
        <authorList>
            <person name="Coughlan A.Y."/>
            <person name="Lombardi L."/>
            <person name="Braun-Galleani S."/>
            <person name="Martos A.R."/>
            <person name="Galeote V."/>
            <person name="Bigey F."/>
            <person name="Dequin S."/>
            <person name="Byrne K.P."/>
            <person name="Wolfe K.H."/>
        </authorList>
    </citation>
    <scope>NUCLEOTIDE SEQUENCE [LARGE SCALE GENOMIC DNA]</scope>
    <source>
        <strain evidence="11 12">CBS2947</strain>
    </source>
</reference>
<dbReference type="Proteomes" id="UP000510647">
    <property type="component" value="Chromosome 3"/>
</dbReference>
<dbReference type="GO" id="GO:0031251">
    <property type="term" value="C:PAN complex"/>
    <property type="evidence" value="ECO:0007669"/>
    <property type="project" value="TreeGrafter"/>
</dbReference>
<dbReference type="InterPro" id="IPR012337">
    <property type="entry name" value="RNaseH-like_sf"/>
</dbReference>
<keyword evidence="12" id="KW-1185">Reference proteome</keyword>
<keyword evidence="4" id="KW-0853">WD repeat</keyword>
<organism evidence="11 12">
    <name type="scientific">Torulaspora globosa</name>
    <dbReference type="NCBI Taxonomy" id="48254"/>
    <lineage>
        <taxon>Eukaryota</taxon>
        <taxon>Fungi</taxon>
        <taxon>Dikarya</taxon>
        <taxon>Ascomycota</taxon>
        <taxon>Saccharomycotina</taxon>
        <taxon>Saccharomycetes</taxon>
        <taxon>Saccharomycetales</taxon>
        <taxon>Saccharomycetaceae</taxon>
        <taxon>Torulaspora</taxon>
    </lineage>
</organism>
<dbReference type="Pfam" id="PF13423">
    <property type="entry name" value="UCH_1"/>
    <property type="match status" value="1"/>
</dbReference>
<evidence type="ECO:0000256" key="2">
    <source>
        <dbReference type="ARBA" id="ARBA00004496"/>
    </source>
</evidence>
<accession>A0A7H9HQW0</accession>
<keyword evidence="7" id="KW-0479">Metal-binding</keyword>
<dbReference type="InterPro" id="IPR013520">
    <property type="entry name" value="Ribonucl_H"/>
</dbReference>
<dbReference type="SUPFAM" id="SSF53098">
    <property type="entry name" value="Ribonuclease H-like"/>
    <property type="match status" value="1"/>
</dbReference>
<dbReference type="Gene3D" id="3.90.70.10">
    <property type="entry name" value="Cysteine proteinases"/>
    <property type="match status" value="1"/>
</dbReference>
<keyword evidence="8" id="KW-0378">Hydrolase</keyword>
<dbReference type="GO" id="GO:0000289">
    <property type="term" value="P:nuclear-transcribed mRNA poly(A) tail shortening"/>
    <property type="evidence" value="ECO:0007669"/>
    <property type="project" value="TreeGrafter"/>
</dbReference>
<dbReference type="GO" id="GO:0000932">
    <property type="term" value="C:P-body"/>
    <property type="evidence" value="ECO:0007669"/>
    <property type="project" value="TreeGrafter"/>
</dbReference>
<evidence type="ECO:0000256" key="7">
    <source>
        <dbReference type="ARBA" id="ARBA00022723"/>
    </source>
</evidence>
<evidence type="ECO:0000256" key="8">
    <source>
        <dbReference type="ARBA" id="ARBA00022801"/>
    </source>
</evidence>
<sequence length="1098" mass="123327">MNNWQHSFTQSVDLIEHLKKPYLRYDDRDKEATSTSFDARANLVWVGDSYGRISSYDPNFALYSRFTAHIGGTAVRDVVTHREGVLSIGDDSLHFANRRGITLLNLTSVDVAAFDSLNAMCLGTSDQQDEVYCAGSNLASGIVRINLSRGCLGSITSYSSKVKLLSSNNKHICIGKQSGGIDIFDPLSDSIVKSFPAHLGTISAMDTRGYNLVAVGKSRRFNSLYADPFVNVYDLRMMQQMPPVSFSKGTTMGAGGADFVQLHPLLPTVVLVASESGSFDFVDLVNPSLRTQHVHPIQPIKDVKLSPNGDHLIFVGNDNVMTTWSRSADSASFTSTPEIWEYPDFVDDGDAPNVSVNDYGYPLSSVGMPYYNQKLLSAWNNVVFRSPGTIPMPIDILIQSSAKTRASKTGSSSDSKTFSLMHYDKNKFGPRNTLQPYICLRDVRKRIASGTIPEDVLRYKPAKDGEIPPAYGRLQLSHGRYGSDNFDFQAFNKTPFSTLDTDGDNTYTNAILQLYRFVPEVFNFVVGCLKNENFESNSLLTELGYLYDMIDRSKGTVCRSTNFQSSLNSIENAQQLGLTTTSPNDLQMLERLNIAKEKTSNGPERLQISLGQKFNEFLLTRLIEEEASRDANSMVLMELFGFQLDSLIRSGSQAYEKSTSTVPTLTLLSPARNGFKSVSKRSSNQTILSYLESSMNRVKLINSGSLETVGYERTIKNLPPILSLNILLTDSEWNIAKATRNWLVKDFYATISKEKALLQPTLKDLKGNSPIFKYELNGYVAKVTDNNCESRLVTYARKYDRTSDQFKWYMFNGYLAIEIEEEEALDISYWWKTPETIIYCDAEEIRKPFFSVDTYPINCDILYRDHFANKLRESAKLEYKLLTKEEAPQPGSLVAIDAEFVILNEEMSDIDCHGVKTIVKPKKTALARLSAIRCAEGPLFGVPFIDDYIFNEGPIENYVTKYSGISPGDLDLKTSSKPLVSREVTYRKVWLLMQIGCVFVGHGLSNDFKHININVPAAQIRDTALYFLRGKRYLSLRYLAFALLDRNIQEGNHDSIEDAYTALILYQKYLDLQNNGTLEHVLDKIYSEGRALNYRVPF</sequence>
<dbReference type="CDD" id="cd06143">
    <property type="entry name" value="PAN2_exo"/>
    <property type="match status" value="1"/>
</dbReference>
<dbReference type="Gene3D" id="2.130.10.10">
    <property type="entry name" value="YVTN repeat-like/Quinoprotein amine dehydrogenase"/>
    <property type="match status" value="1"/>
</dbReference>
<dbReference type="InterPro" id="IPR048841">
    <property type="entry name" value="PAN2_N"/>
</dbReference>
<name>A0A7H9HQW0_9SACH</name>
<evidence type="ECO:0000256" key="9">
    <source>
        <dbReference type="ARBA" id="ARBA00022839"/>
    </source>
</evidence>
<dbReference type="SUPFAM" id="SSF50978">
    <property type="entry name" value="WD40 repeat-like"/>
    <property type="match status" value="1"/>
</dbReference>
<dbReference type="GO" id="GO:0003676">
    <property type="term" value="F:nucleic acid binding"/>
    <property type="evidence" value="ECO:0007669"/>
    <property type="project" value="InterPro"/>
</dbReference>
<dbReference type="Gene3D" id="3.30.420.10">
    <property type="entry name" value="Ribonuclease H-like superfamily/Ribonuclease H"/>
    <property type="match status" value="1"/>
</dbReference>